<feature type="domain" description="HTH lacI-type" evidence="4">
    <location>
        <begin position="5"/>
        <end position="59"/>
    </location>
</feature>
<evidence type="ECO:0000259" key="4">
    <source>
        <dbReference type="PROSITE" id="PS50932"/>
    </source>
</evidence>
<dbReference type="InterPro" id="IPR000843">
    <property type="entry name" value="HTH_LacI"/>
</dbReference>
<evidence type="ECO:0000256" key="3">
    <source>
        <dbReference type="ARBA" id="ARBA00023163"/>
    </source>
</evidence>
<reference evidence="5" key="1">
    <citation type="submission" date="2024-05" db="EMBL/GenBank/DDBJ databases">
        <title>The Natural Products Discovery Center: Release of the First 8490 Sequenced Strains for Exploring Actinobacteria Biosynthetic Diversity.</title>
        <authorList>
            <person name="Kalkreuter E."/>
            <person name="Kautsar S.A."/>
            <person name="Yang D."/>
            <person name="Bader C.D."/>
            <person name="Teijaro C.N."/>
            <person name="Fluegel L."/>
            <person name="Davis C.M."/>
            <person name="Simpson J.R."/>
            <person name="Lauterbach L."/>
            <person name="Steele A.D."/>
            <person name="Gui C."/>
            <person name="Meng S."/>
            <person name="Li G."/>
            <person name="Viehrig K."/>
            <person name="Ye F."/>
            <person name="Su P."/>
            <person name="Kiefer A.F."/>
            <person name="Nichols A."/>
            <person name="Cepeda A.J."/>
            <person name="Yan W."/>
            <person name="Fan B."/>
            <person name="Jiang Y."/>
            <person name="Adhikari A."/>
            <person name="Zheng C.-J."/>
            <person name="Schuster L."/>
            <person name="Cowan T.M."/>
            <person name="Smanski M.J."/>
            <person name="Chevrette M.G."/>
            <person name="de Carvalho L.P.S."/>
            <person name="Shen B."/>
        </authorList>
    </citation>
    <scope>NUCLEOTIDE SEQUENCE</scope>
    <source>
        <strain evidence="5">NPDC080035</strain>
    </source>
</reference>
<dbReference type="SUPFAM" id="SSF53822">
    <property type="entry name" value="Periplasmic binding protein-like I"/>
    <property type="match status" value="1"/>
</dbReference>
<dbReference type="InterPro" id="IPR046335">
    <property type="entry name" value="LacI/GalR-like_sensor"/>
</dbReference>
<dbReference type="InterPro" id="IPR010982">
    <property type="entry name" value="Lambda_DNA-bd_dom_sf"/>
</dbReference>
<dbReference type="Pfam" id="PF00356">
    <property type="entry name" value="LacI"/>
    <property type="match status" value="1"/>
</dbReference>
<evidence type="ECO:0000256" key="1">
    <source>
        <dbReference type="ARBA" id="ARBA00023015"/>
    </source>
</evidence>
<dbReference type="SMART" id="SM00354">
    <property type="entry name" value="HTH_LACI"/>
    <property type="match status" value="1"/>
</dbReference>
<dbReference type="Gene3D" id="1.10.260.40">
    <property type="entry name" value="lambda repressor-like DNA-binding domains"/>
    <property type="match status" value="1"/>
</dbReference>
<dbReference type="PROSITE" id="PS50932">
    <property type="entry name" value="HTH_LACI_2"/>
    <property type="match status" value="1"/>
</dbReference>
<dbReference type="GO" id="GO:0000976">
    <property type="term" value="F:transcription cis-regulatory region binding"/>
    <property type="evidence" value="ECO:0007669"/>
    <property type="project" value="TreeGrafter"/>
</dbReference>
<dbReference type="SUPFAM" id="SSF47413">
    <property type="entry name" value="lambda repressor-like DNA-binding domains"/>
    <property type="match status" value="1"/>
</dbReference>
<proteinExistence type="predicted"/>
<dbReference type="CDD" id="cd06267">
    <property type="entry name" value="PBP1_LacI_sugar_binding-like"/>
    <property type="match status" value="1"/>
</dbReference>
<evidence type="ECO:0000313" key="5">
    <source>
        <dbReference type="EMBL" id="XBM46480.1"/>
    </source>
</evidence>
<dbReference type="PANTHER" id="PTHR30146">
    <property type="entry name" value="LACI-RELATED TRANSCRIPTIONAL REPRESSOR"/>
    <property type="match status" value="1"/>
</dbReference>
<organism evidence="5">
    <name type="scientific">Leifsonia sp. NPDC080035</name>
    <dbReference type="NCBI Taxonomy" id="3143936"/>
    <lineage>
        <taxon>Bacteria</taxon>
        <taxon>Bacillati</taxon>
        <taxon>Actinomycetota</taxon>
        <taxon>Actinomycetes</taxon>
        <taxon>Micrococcales</taxon>
        <taxon>Microbacteriaceae</taxon>
        <taxon>Leifsonia</taxon>
    </lineage>
</organism>
<keyword evidence="1" id="KW-0805">Transcription regulation</keyword>
<dbReference type="AlphaFoldDB" id="A0AAU7G539"/>
<dbReference type="InterPro" id="IPR028082">
    <property type="entry name" value="Peripla_BP_I"/>
</dbReference>
<dbReference type="CDD" id="cd01392">
    <property type="entry name" value="HTH_LacI"/>
    <property type="match status" value="1"/>
</dbReference>
<dbReference type="Gene3D" id="3.40.50.2300">
    <property type="match status" value="2"/>
</dbReference>
<keyword evidence="3" id="KW-0804">Transcription</keyword>
<dbReference type="EMBL" id="CP157390">
    <property type="protein sequence ID" value="XBM46480.1"/>
    <property type="molecule type" value="Genomic_DNA"/>
</dbReference>
<dbReference type="GO" id="GO:0003700">
    <property type="term" value="F:DNA-binding transcription factor activity"/>
    <property type="evidence" value="ECO:0007669"/>
    <property type="project" value="TreeGrafter"/>
</dbReference>
<keyword evidence="2 5" id="KW-0238">DNA-binding</keyword>
<dbReference type="PANTHER" id="PTHR30146:SF109">
    <property type="entry name" value="HTH-TYPE TRANSCRIPTIONAL REGULATOR GALS"/>
    <property type="match status" value="1"/>
</dbReference>
<accession>A0AAU7G539</accession>
<dbReference type="Pfam" id="PF13377">
    <property type="entry name" value="Peripla_BP_3"/>
    <property type="match status" value="1"/>
</dbReference>
<gene>
    <name evidence="5" type="ORF">AAME72_10275</name>
</gene>
<evidence type="ECO:0000256" key="2">
    <source>
        <dbReference type="ARBA" id="ARBA00023125"/>
    </source>
</evidence>
<protein>
    <submittedName>
        <fullName evidence="5">LacI family DNA-binding transcriptional regulator</fullName>
    </submittedName>
</protein>
<sequence>MGDTPTVYDVAARVGVSTATISRFFRNPAVVKPATRELIERAVDELGYTPSGLARGLAEKHTGVIGLYSFSGHEPDELETIDAASADLVRTVREEDSSPRLYPLFADEVLRGVELECTLRGIPLALGWQQADASGVAIDEVARRVDGLIVLPHVMSDQALRRLGRTKPIVMVSHEPAPSTGFSSVTVNNRAGMAALTAHLVETHGVEEFWFAGPADDYDRSNRYAGFREALTARGIPAPEPLALGAGGRMETKKLFAPLVAAGPLPGAIVCSSDQTALGLLEALAAAGVSVPGDVIVTGFDGIDAGRSVRPSLTTVRQPMDALGRIAVELLADRIADPDTAPESRMLPVELVLRRSCGC</sequence>
<dbReference type="RefSeq" id="WP_348786465.1">
    <property type="nucleotide sequence ID" value="NZ_CP157390.1"/>
</dbReference>
<name>A0AAU7G539_9MICO</name>